<sequence length="276" mass="32403">MEDKRKDMIEDNEIDHLLQQLYGFSDEQLLRDFKEMEADNTPRPELEPFPDEFDRIWEDIQAERAARLAEEGKEVQPKEAATVTQMPRRRKLKWKRLAAVGLAACFLTLGFCFVAVGKKSYFFRERNRADNSLIFNNDSLNYVNDSEEEAYAMIERSLGIKPLKLNYKPNDFIFKDMEIKNDKAIMQFSLNDNIVYFVQAKRLKESSDGYKSDGVALSTVTNKWLNEELVINREKLEEGKGKPALEVQFQYKEMYCWLFGIMEQSDFEKIVETISY</sequence>
<evidence type="ECO:0000313" key="2">
    <source>
        <dbReference type="EMBL" id="RGX29255.1"/>
    </source>
</evidence>
<evidence type="ECO:0008006" key="4">
    <source>
        <dbReference type="Google" id="ProtNLM"/>
    </source>
</evidence>
<feature type="transmembrane region" description="Helical" evidence="1">
    <location>
        <begin position="97"/>
        <end position="117"/>
    </location>
</feature>
<proteinExistence type="predicted"/>
<dbReference type="OrthoDB" id="2064351at2"/>
<evidence type="ECO:0000313" key="3">
    <source>
        <dbReference type="Proteomes" id="UP000283880"/>
    </source>
</evidence>
<reference evidence="2 3" key="1">
    <citation type="submission" date="2018-08" db="EMBL/GenBank/DDBJ databases">
        <title>A genome reference for cultivated species of the human gut microbiota.</title>
        <authorList>
            <person name="Zou Y."/>
            <person name="Xue W."/>
            <person name="Luo G."/>
        </authorList>
    </citation>
    <scope>NUCLEOTIDE SEQUENCE [LARGE SCALE GENOMIC DNA]</scope>
    <source>
        <strain evidence="2 3">AF04-15</strain>
    </source>
</reference>
<keyword evidence="1" id="KW-0812">Transmembrane</keyword>
<organism evidence="2 3">
    <name type="scientific">Enterocloster asparagiformis</name>
    <dbReference type="NCBI Taxonomy" id="333367"/>
    <lineage>
        <taxon>Bacteria</taxon>
        <taxon>Bacillati</taxon>
        <taxon>Bacillota</taxon>
        <taxon>Clostridia</taxon>
        <taxon>Lachnospirales</taxon>
        <taxon>Lachnospiraceae</taxon>
        <taxon>Enterocloster</taxon>
    </lineage>
</organism>
<dbReference type="Proteomes" id="UP000283880">
    <property type="component" value="Unassembled WGS sequence"/>
</dbReference>
<gene>
    <name evidence="2" type="ORF">DWV29_12040</name>
</gene>
<evidence type="ECO:0000256" key="1">
    <source>
        <dbReference type="SAM" id="Phobius"/>
    </source>
</evidence>
<name>A0A413FFC8_9FIRM</name>
<keyword evidence="1" id="KW-1133">Transmembrane helix</keyword>
<dbReference type="RefSeq" id="WP_040410936.1">
    <property type="nucleotide sequence ID" value="NZ_JAWRJJ010000029.1"/>
</dbReference>
<comment type="caution">
    <text evidence="2">The sequence shown here is derived from an EMBL/GenBank/DDBJ whole genome shotgun (WGS) entry which is preliminary data.</text>
</comment>
<keyword evidence="1" id="KW-0472">Membrane</keyword>
<dbReference type="AlphaFoldDB" id="A0A413FFC8"/>
<protein>
    <recommendedName>
        <fullName evidence="4">DUF4367 domain-containing protein</fullName>
    </recommendedName>
</protein>
<dbReference type="EMBL" id="QSBM01000008">
    <property type="protein sequence ID" value="RGX29255.1"/>
    <property type="molecule type" value="Genomic_DNA"/>
</dbReference>
<accession>A0A413FFC8</accession>